<protein>
    <submittedName>
        <fullName evidence="1">Type II toxin-antitoxin system HicB family antitoxin</fullName>
    </submittedName>
</protein>
<reference evidence="1 2" key="1">
    <citation type="submission" date="2019-01" db="EMBL/GenBank/DDBJ databases">
        <title>Filimonas sp. strain TTM-71.</title>
        <authorList>
            <person name="Chen W.-M."/>
        </authorList>
    </citation>
    <scope>NUCLEOTIDE SEQUENCE [LARGE SCALE GENOMIC DNA]</scope>
    <source>
        <strain evidence="1 2">TTM-71</strain>
    </source>
</reference>
<dbReference type="InterPro" id="IPR035069">
    <property type="entry name" value="TTHA1013/TTHA0281-like"/>
</dbReference>
<dbReference type="Proteomes" id="UP000290545">
    <property type="component" value="Unassembled WGS sequence"/>
</dbReference>
<evidence type="ECO:0000313" key="2">
    <source>
        <dbReference type="Proteomes" id="UP000290545"/>
    </source>
</evidence>
<sequence>MKTVRIIIEKSKDHYSAYAENITGIYGAGDTVEEAKTSILEAIRLLMENNSEKNIPAILKGDYALVFKFDMESLLKYYGKVFTKSALEHITGINQRQLQHYSSGLKKPRPAQKEKLQKALHALGSELMSVEL</sequence>
<organism evidence="1 2">
    <name type="scientific">Filimonas effusa</name>
    <dbReference type="NCBI Taxonomy" id="2508721"/>
    <lineage>
        <taxon>Bacteria</taxon>
        <taxon>Pseudomonadati</taxon>
        <taxon>Bacteroidota</taxon>
        <taxon>Chitinophagia</taxon>
        <taxon>Chitinophagales</taxon>
        <taxon>Chitinophagaceae</taxon>
        <taxon>Filimonas</taxon>
    </lineage>
</organism>
<accession>A0A4Q1D6X7</accession>
<dbReference type="Gene3D" id="3.30.160.250">
    <property type="match status" value="1"/>
</dbReference>
<gene>
    <name evidence="1" type="ORF">ESB13_15135</name>
</gene>
<comment type="caution">
    <text evidence="1">The sequence shown here is derived from an EMBL/GenBank/DDBJ whole genome shotgun (WGS) entry which is preliminary data.</text>
</comment>
<proteinExistence type="predicted"/>
<dbReference type="RefSeq" id="WP_129004480.1">
    <property type="nucleotide sequence ID" value="NZ_SDHZ01000002.1"/>
</dbReference>
<evidence type="ECO:0000313" key="1">
    <source>
        <dbReference type="EMBL" id="RXK83427.1"/>
    </source>
</evidence>
<dbReference type="OrthoDB" id="965427at2"/>
<dbReference type="EMBL" id="SDHZ01000002">
    <property type="protein sequence ID" value="RXK83427.1"/>
    <property type="molecule type" value="Genomic_DNA"/>
</dbReference>
<keyword evidence="2" id="KW-1185">Reference proteome</keyword>
<dbReference type="AlphaFoldDB" id="A0A4Q1D6X7"/>
<dbReference type="SUPFAM" id="SSF143100">
    <property type="entry name" value="TTHA1013/TTHA0281-like"/>
    <property type="match status" value="1"/>
</dbReference>
<name>A0A4Q1D6X7_9BACT</name>